<gene>
    <name evidence="5" type="ORF">AAG570_001258</name>
</gene>
<dbReference type="InterPro" id="IPR043136">
    <property type="entry name" value="B30.2/SPRY_sf"/>
</dbReference>
<keyword evidence="2" id="KW-0539">Nucleus</keyword>
<evidence type="ECO:0000256" key="2">
    <source>
        <dbReference type="ARBA" id="ARBA00023242"/>
    </source>
</evidence>
<dbReference type="SMART" id="SM00449">
    <property type="entry name" value="SPRY"/>
    <property type="match status" value="1"/>
</dbReference>
<feature type="compositionally biased region" description="Basic and acidic residues" evidence="3">
    <location>
        <begin position="580"/>
        <end position="596"/>
    </location>
</feature>
<reference evidence="5 6" key="1">
    <citation type="submission" date="2024-07" db="EMBL/GenBank/DDBJ databases">
        <title>Chromosome-level genome assembly of the water stick insect Ranatra chinensis (Heteroptera: Nepidae).</title>
        <authorList>
            <person name="Liu X."/>
        </authorList>
    </citation>
    <scope>NUCLEOTIDE SEQUENCE [LARGE SCALE GENOMIC DNA]</scope>
    <source>
        <strain evidence="5">Cailab_2021Rc</strain>
        <tissue evidence="5">Muscle</tissue>
    </source>
</reference>
<feature type="compositionally biased region" description="Gly residues" evidence="3">
    <location>
        <begin position="557"/>
        <end position="579"/>
    </location>
</feature>
<dbReference type="SUPFAM" id="SSF49899">
    <property type="entry name" value="Concanavalin A-like lectins/glucanases"/>
    <property type="match status" value="1"/>
</dbReference>
<organism evidence="5 6">
    <name type="scientific">Ranatra chinensis</name>
    <dbReference type="NCBI Taxonomy" id="642074"/>
    <lineage>
        <taxon>Eukaryota</taxon>
        <taxon>Metazoa</taxon>
        <taxon>Ecdysozoa</taxon>
        <taxon>Arthropoda</taxon>
        <taxon>Hexapoda</taxon>
        <taxon>Insecta</taxon>
        <taxon>Pterygota</taxon>
        <taxon>Neoptera</taxon>
        <taxon>Paraneoptera</taxon>
        <taxon>Hemiptera</taxon>
        <taxon>Heteroptera</taxon>
        <taxon>Panheteroptera</taxon>
        <taxon>Nepomorpha</taxon>
        <taxon>Nepidae</taxon>
        <taxon>Ranatrinae</taxon>
        <taxon>Ranatra</taxon>
    </lineage>
</organism>
<dbReference type="FunFam" id="3.40.50.300:FF:000355">
    <property type="entry name" value="Heterogeneous nuclear ribonucleoprotein U-like 1, isoform CRA_a"/>
    <property type="match status" value="1"/>
</dbReference>
<dbReference type="Proteomes" id="UP001558652">
    <property type="component" value="Unassembled WGS sequence"/>
</dbReference>
<dbReference type="AlphaFoldDB" id="A0ABD0YZI0"/>
<evidence type="ECO:0000313" key="6">
    <source>
        <dbReference type="Proteomes" id="UP001558652"/>
    </source>
</evidence>
<feature type="compositionally biased region" description="Basic and acidic residues" evidence="3">
    <location>
        <begin position="465"/>
        <end position="475"/>
    </location>
</feature>
<name>A0ABD0YZI0_9HEMI</name>
<evidence type="ECO:0000313" key="5">
    <source>
        <dbReference type="EMBL" id="KAL1124634.1"/>
    </source>
</evidence>
<dbReference type="PANTHER" id="PTHR12381:SF56">
    <property type="entry name" value="B30.2_SPRY DOMAIN-CONTAINING PROTEIN-RELATED"/>
    <property type="match status" value="1"/>
</dbReference>
<feature type="domain" description="B30.2/SPRY" evidence="4">
    <location>
        <begin position="1"/>
        <end position="187"/>
    </location>
</feature>
<proteinExistence type="predicted"/>
<protein>
    <recommendedName>
        <fullName evidence="4">B30.2/SPRY domain-containing protein</fullName>
    </recommendedName>
</protein>
<dbReference type="EMBL" id="JBFDAA010000010">
    <property type="protein sequence ID" value="KAL1124634.1"/>
    <property type="molecule type" value="Genomic_DNA"/>
</dbReference>
<dbReference type="InterPro" id="IPR013320">
    <property type="entry name" value="ConA-like_dom_sf"/>
</dbReference>
<dbReference type="SUPFAM" id="SSF52540">
    <property type="entry name" value="P-loop containing nucleoside triphosphate hydrolases"/>
    <property type="match status" value="1"/>
</dbReference>
<dbReference type="PANTHER" id="PTHR12381">
    <property type="entry name" value="HETEROGENEOUS NUCLEAR RIBONUCLEOPROTEIN U FAMILY MEMBER"/>
    <property type="match status" value="1"/>
</dbReference>
<feature type="compositionally biased region" description="Polar residues" evidence="3">
    <location>
        <begin position="411"/>
        <end position="423"/>
    </location>
</feature>
<feature type="compositionally biased region" description="Basic and acidic residues" evidence="3">
    <location>
        <begin position="513"/>
        <end position="556"/>
    </location>
</feature>
<dbReference type="Gene3D" id="2.60.120.920">
    <property type="match status" value="1"/>
</dbReference>
<feature type="region of interest" description="Disordered" evidence="3">
    <location>
        <begin position="406"/>
        <end position="596"/>
    </location>
</feature>
<evidence type="ECO:0000256" key="1">
    <source>
        <dbReference type="ARBA" id="ARBA00004123"/>
    </source>
</evidence>
<evidence type="ECO:0000256" key="3">
    <source>
        <dbReference type="SAM" id="MobiDB-lite"/>
    </source>
</evidence>
<accession>A0ABD0YZI0</accession>
<dbReference type="CDD" id="cd12884">
    <property type="entry name" value="SPRY_hnRNP"/>
    <property type="match status" value="1"/>
</dbReference>
<dbReference type="Gene3D" id="3.40.50.300">
    <property type="entry name" value="P-loop containing nucleotide triphosphate hydrolases"/>
    <property type="match status" value="1"/>
</dbReference>
<feature type="compositionally biased region" description="Gly residues" evidence="3">
    <location>
        <begin position="477"/>
        <end position="512"/>
    </location>
</feature>
<dbReference type="GO" id="GO:0005634">
    <property type="term" value="C:nucleus"/>
    <property type="evidence" value="ECO:0007669"/>
    <property type="project" value="UniProtKB-SubCell"/>
</dbReference>
<dbReference type="InterPro" id="IPR027417">
    <property type="entry name" value="P-loop_NTPase"/>
</dbReference>
<keyword evidence="6" id="KW-1185">Reference proteome</keyword>
<comment type="subcellular location">
    <subcellularLocation>
        <location evidence="1">Nucleus</location>
    </subcellularLocation>
</comment>
<evidence type="ECO:0000259" key="4">
    <source>
        <dbReference type="PROSITE" id="PS50188"/>
    </source>
</evidence>
<dbReference type="InterPro" id="IPR035778">
    <property type="entry name" value="SPRY_hnRNP_U"/>
</dbReference>
<feature type="compositionally biased region" description="Gly residues" evidence="3">
    <location>
        <begin position="450"/>
        <end position="464"/>
    </location>
</feature>
<dbReference type="PROSITE" id="PS50188">
    <property type="entry name" value="B302_SPRY"/>
    <property type="match status" value="1"/>
</dbReference>
<dbReference type="Pfam" id="PF13671">
    <property type="entry name" value="AAA_33"/>
    <property type="match status" value="1"/>
</dbReference>
<dbReference type="InterPro" id="IPR003877">
    <property type="entry name" value="SPRY_dom"/>
</dbReference>
<dbReference type="InterPro" id="IPR001870">
    <property type="entry name" value="B30.2/SPRY"/>
</dbReference>
<sequence>MKEDEPEIDESAVTLNDSDLHLIIDKESFLTGSPITDAGFGYIWAGVRATYGYTTGKICYQVKLVENCDVSHLEDEPNPNVLRVGWSIFHSSMQLGEEPLSYGYGGTGKASVDCKFKDYGSKFTEGDVVTAYLEFIDEDAVMTFSVNEDHFDVAYQVPQEQLKGKALAPHLLTKNTKFEVNFGQCEPWVPIKEGFVFANQVPLEERSLGPKRPEKRTDCEIIMLCGLPGCGKTTWAMNHCKENPDKHYNIIGTNALIDKMKVMGLPRKGNYSGRWDVLIEKCTKCLQRLMDIGCHRRRNFILDQTNVYPAAQRRKMRNFEGFIRKAVVIVPTDEEFKRRVEKRELEEGKDVPDSAVMEMKANFTLPDKGLFNEVVYTELSEPEAKPIVEKYNKEAINAGYIRRGPQGGGISNNQSFQGSNISSIKRFKGEYSQQRPRYDNYNRRGPPMQHGGGGGFRSGGGGFRSEGRPNNDRGMSRMGGGGGGSSGGWRGGGSGGGGRGRGGMGSDRGMGGGDRHMGGGDRHMGGSDRHMGDRNSGGDRNTGGDRSRQGGMDRNRQGGGMDRGPSGNQGGRSNQGGGGYERRDNRDSHRPKVWSD</sequence>
<comment type="caution">
    <text evidence="5">The sequence shown here is derived from an EMBL/GenBank/DDBJ whole genome shotgun (WGS) entry which is preliminary data.</text>
</comment>